<evidence type="ECO:0000313" key="1">
    <source>
        <dbReference type="EMBL" id="CAI0380681.1"/>
    </source>
</evidence>
<keyword evidence="3" id="KW-1185">Reference proteome</keyword>
<gene>
    <name evidence="1" type="ORF">LITE_LOCUS2782</name>
    <name evidence="2" type="ORF">LITE_LOCUS2802</name>
</gene>
<dbReference type="EMBL" id="CAMGYJ010000002">
    <property type="protein sequence ID" value="CAI0380722.1"/>
    <property type="molecule type" value="Genomic_DNA"/>
</dbReference>
<protein>
    <submittedName>
        <fullName evidence="2">Uncharacterized protein</fullName>
    </submittedName>
</protein>
<comment type="caution">
    <text evidence="2">The sequence shown here is derived from an EMBL/GenBank/DDBJ whole genome shotgun (WGS) entry which is preliminary data.</text>
</comment>
<proteinExistence type="predicted"/>
<evidence type="ECO:0000313" key="2">
    <source>
        <dbReference type="EMBL" id="CAI0380722.1"/>
    </source>
</evidence>
<name>A0AAV0H768_9ROSI</name>
<sequence>MVLYLRIQMQSPRMRLRWCKLLEAKETDSLKPIGYMEASRCGWLGVAGCSQF</sequence>
<dbReference type="EMBL" id="CAMGYJ010000002">
    <property type="protein sequence ID" value="CAI0380681.1"/>
    <property type="molecule type" value="Genomic_DNA"/>
</dbReference>
<dbReference type="AlphaFoldDB" id="A0AAV0H768"/>
<dbReference type="Proteomes" id="UP001154282">
    <property type="component" value="Unassembled WGS sequence"/>
</dbReference>
<evidence type="ECO:0000313" key="3">
    <source>
        <dbReference type="Proteomes" id="UP001154282"/>
    </source>
</evidence>
<reference evidence="2" key="1">
    <citation type="submission" date="2022-08" db="EMBL/GenBank/DDBJ databases">
        <authorList>
            <person name="Gutierrez-Valencia J."/>
        </authorList>
    </citation>
    <scope>NUCLEOTIDE SEQUENCE</scope>
</reference>
<organism evidence="2 3">
    <name type="scientific">Linum tenue</name>
    <dbReference type="NCBI Taxonomy" id="586396"/>
    <lineage>
        <taxon>Eukaryota</taxon>
        <taxon>Viridiplantae</taxon>
        <taxon>Streptophyta</taxon>
        <taxon>Embryophyta</taxon>
        <taxon>Tracheophyta</taxon>
        <taxon>Spermatophyta</taxon>
        <taxon>Magnoliopsida</taxon>
        <taxon>eudicotyledons</taxon>
        <taxon>Gunneridae</taxon>
        <taxon>Pentapetalae</taxon>
        <taxon>rosids</taxon>
        <taxon>fabids</taxon>
        <taxon>Malpighiales</taxon>
        <taxon>Linaceae</taxon>
        <taxon>Linum</taxon>
    </lineage>
</organism>
<accession>A0AAV0H768</accession>